<proteinExistence type="predicted"/>
<sequence>MFLLSIIRCCLLLHTDRLGGLFILAENLHFRWPIIGGGIACSNYLKSLRSPTLRN</sequence>
<evidence type="ECO:0000313" key="1">
    <source>
        <dbReference type="EMBL" id="DAF56112.1"/>
    </source>
</evidence>
<accession>A0A8S5SYZ5</accession>
<reference evidence="1" key="1">
    <citation type="journal article" date="2021" name="Proc. Natl. Acad. Sci. U.S.A.">
        <title>A Catalog of Tens of Thousands of Viruses from Human Metagenomes Reveals Hidden Associations with Chronic Diseases.</title>
        <authorList>
            <person name="Tisza M.J."/>
            <person name="Buck C.B."/>
        </authorList>
    </citation>
    <scope>NUCLEOTIDE SEQUENCE</scope>
    <source>
        <strain evidence="1">CtTRl7</strain>
    </source>
</reference>
<organism evidence="1">
    <name type="scientific">Siphoviridae sp. ctTRl7</name>
    <dbReference type="NCBI Taxonomy" id="2827876"/>
    <lineage>
        <taxon>Viruses</taxon>
        <taxon>Duplodnaviria</taxon>
        <taxon>Heunggongvirae</taxon>
        <taxon>Uroviricota</taxon>
        <taxon>Caudoviricetes</taxon>
    </lineage>
</organism>
<name>A0A8S5SYZ5_9CAUD</name>
<protein>
    <submittedName>
        <fullName evidence="1">Uncharacterized protein</fullName>
    </submittedName>
</protein>
<dbReference type="EMBL" id="BK032707">
    <property type="protein sequence ID" value="DAF56112.1"/>
    <property type="molecule type" value="Genomic_DNA"/>
</dbReference>